<keyword evidence="10" id="KW-1185">Reference proteome</keyword>
<evidence type="ECO:0000313" key="9">
    <source>
        <dbReference type="EMBL" id="TWD14728.1"/>
    </source>
</evidence>
<gene>
    <name evidence="9" type="ORF">FB557_2152</name>
</gene>
<evidence type="ECO:0000256" key="5">
    <source>
        <dbReference type="ARBA" id="ARBA00023284"/>
    </source>
</evidence>
<evidence type="ECO:0000256" key="2">
    <source>
        <dbReference type="ARBA" id="ARBA00022729"/>
    </source>
</evidence>
<dbReference type="PANTHER" id="PTHR13887">
    <property type="entry name" value="GLUTATHIONE S-TRANSFERASE KAPPA"/>
    <property type="match status" value="1"/>
</dbReference>
<evidence type="ECO:0000313" key="10">
    <source>
        <dbReference type="Proteomes" id="UP000315628"/>
    </source>
</evidence>
<keyword evidence="9" id="KW-0413">Isomerase</keyword>
<sequence length="259" mass="27620">MSTDRKAKIDAAKKKSGGTGANAIVVGGIVAIVAVILVVAGVIWSAQQDKGGDGSAPASTEMGQPFNPYPDAELVEGAPTVHVYEDFRCPACKIFEDAFGQSITELAQDGKIALQVHLKTVIDTNFNQDNSAIAASNALCAADQGVWTEYHKALFDNQPQEPNEFSQEQFEQLAEQAGLSGEKLDAWTECAQNETYVDYVKSVDDQSVKDGVTGTPSLSVGDTKVNWGSFATEDGQPDIDAFEEVLTSGEVPQDRVAQQ</sequence>
<evidence type="ECO:0000256" key="6">
    <source>
        <dbReference type="SAM" id="MobiDB-lite"/>
    </source>
</evidence>
<evidence type="ECO:0000256" key="7">
    <source>
        <dbReference type="SAM" id="Phobius"/>
    </source>
</evidence>
<reference evidence="9 10" key="1">
    <citation type="submission" date="2019-06" db="EMBL/GenBank/DDBJ databases">
        <title>Sequencing the genomes of 1000 actinobacteria strains.</title>
        <authorList>
            <person name="Klenk H.-P."/>
        </authorList>
    </citation>
    <scope>NUCLEOTIDE SEQUENCE [LARGE SCALE GENOMIC DNA]</scope>
    <source>
        <strain evidence="9 10">DSM 18935</strain>
    </source>
</reference>
<comment type="caution">
    <text evidence="9">The sequence shown here is derived from an EMBL/GenBank/DDBJ whole genome shotgun (WGS) entry which is preliminary data.</text>
</comment>
<dbReference type="RefSeq" id="WP_144857567.1">
    <property type="nucleotide sequence ID" value="NZ_BAAAYT010000002.1"/>
</dbReference>
<dbReference type="AlphaFoldDB" id="A0A560WAV3"/>
<keyword evidence="7" id="KW-0472">Membrane</keyword>
<keyword evidence="5" id="KW-0676">Redox-active center</keyword>
<feature type="transmembrane region" description="Helical" evidence="7">
    <location>
        <begin position="21"/>
        <end position="44"/>
    </location>
</feature>
<accession>A0A560WAV3</accession>
<keyword evidence="3" id="KW-0560">Oxidoreductase</keyword>
<comment type="similarity">
    <text evidence="1">Belongs to the thioredoxin family. DsbA subfamily.</text>
</comment>
<organism evidence="9 10">
    <name type="scientific">Marihabitans asiaticum</name>
    <dbReference type="NCBI Taxonomy" id="415218"/>
    <lineage>
        <taxon>Bacteria</taxon>
        <taxon>Bacillati</taxon>
        <taxon>Actinomycetota</taxon>
        <taxon>Actinomycetes</taxon>
        <taxon>Micrococcales</taxon>
        <taxon>Intrasporangiaceae</taxon>
        <taxon>Marihabitans</taxon>
    </lineage>
</organism>
<keyword evidence="7" id="KW-1133">Transmembrane helix</keyword>
<name>A0A560WAV3_9MICO</name>
<dbReference type="GO" id="GO:0016853">
    <property type="term" value="F:isomerase activity"/>
    <property type="evidence" value="ECO:0007669"/>
    <property type="project" value="UniProtKB-KW"/>
</dbReference>
<keyword evidence="7" id="KW-0812">Transmembrane</keyword>
<keyword evidence="4" id="KW-1015">Disulfide bond</keyword>
<evidence type="ECO:0000259" key="8">
    <source>
        <dbReference type="Pfam" id="PF13462"/>
    </source>
</evidence>
<evidence type="ECO:0000256" key="3">
    <source>
        <dbReference type="ARBA" id="ARBA00023002"/>
    </source>
</evidence>
<dbReference type="CDD" id="cd02972">
    <property type="entry name" value="DsbA_family"/>
    <property type="match status" value="1"/>
</dbReference>
<dbReference type="InterPro" id="IPR012336">
    <property type="entry name" value="Thioredoxin-like_fold"/>
</dbReference>
<dbReference type="InterPro" id="IPR036249">
    <property type="entry name" value="Thioredoxin-like_sf"/>
</dbReference>
<dbReference type="SUPFAM" id="SSF52833">
    <property type="entry name" value="Thioredoxin-like"/>
    <property type="match status" value="1"/>
</dbReference>
<proteinExistence type="inferred from homology"/>
<dbReference type="EMBL" id="VIUW01000003">
    <property type="protein sequence ID" value="TWD14728.1"/>
    <property type="molecule type" value="Genomic_DNA"/>
</dbReference>
<keyword evidence="2" id="KW-0732">Signal</keyword>
<dbReference type="OrthoDB" id="117402at2"/>
<protein>
    <submittedName>
        <fullName evidence="9">Protein-disulfide isomerase</fullName>
    </submittedName>
</protein>
<dbReference type="Pfam" id="PF13462">
    <property type="entry name" value="Thioredoxin_4"/>
    <property type="match status" value="1"/>
</dbReference>
<dbReference type="PANTHER" id="PTHR13887:SF14">
    <property type="entry name" value="DISULFIDE BOND FORMATION PROTEIN D"/>
    <property type="match status" value="1"/>
</dbReference>
<dbReference type="GO" id="GO:0016491">
    <property type="term" value="F:oxidoreductase activity"/>
    <property type="evidence" value="ECO:0007669"/>
    <property type="project" value="UniProtKB-KW"/>
</dbReference>
<evidence type="ECO:0000256" key="4">
    <source>
        <dbReference type="ARBA" id="ARBA00023157"/>
    </source>
</evidence>
<feature type="region of interest" description="Disordered" evidence="6">
    <location>
        <begin position="50"/>
        <end position="69"/>
    </location>
</feature>
<evidence type="ECO:0000256" key="1">
    <source>
        <dbReference type="ARBA" id="ARBA00005791"/>
    </source>
</evidence>
<feature type="domain" description="Thioredoxin-like fold" evidence="8">
    <location>
        <begin position="79"/>
        <end position="227"/>
    </location>
</feature>
<dbReference type="Proteomes" id="UP000315628">
    <property type="component" value="Unassembled WGS sequence"/>
</dbReference>
<dbReference type="Gene3D" id="3.40.30.10">
    <property type="entry name" value="Glutaredoxin"/>
    <property type="match status" value="1"/>
</dbReference>